<evidence type="ECO:0000313" key="3">
    <source>
        <dbReference type="Proteomes" id="UP000222542"/>
    </source>
</evidence>
<dbReference type="Proteomes" id="UP000222542">
    <property type="component" value="Unassembled WGS sequence"/>
</dbReference>
<dbReference type="Gramene" id="PHT61394">
    <property type="protein sequence ID" value="PHT61394"/>
    <property type="gene ID" value="T459_34754"/>
</dbReference>
<reference evidence="2 3" key="2">
    <citation type="journal article" date="2017" name="Genome Biol.">
        <title>New reference genome sequences of hot pepper reveal the massive evolution of plant disease-resistance genes by retroduplication.</title>
        <authorList>
            <person name="Kim S."/>
            <person name="Park J."/>
            <person name="Yeom S.I."/>
            <person name="Kim Y.M."/>
            <person name="Seo E."/>
            <person name="Kim K.T."/>
            <person name="Kim M.S."/>
            <person name="Lee J.M."/>
            <person name="Cheong K."/>
            <person name="Shin H.S."/>
            <person name="Kim S.B."/>
            <person name="Han K."/>
            <person name="Lee J."/>
            <person name="Park M."/>
            <person name="Lee H.A."/>
            <person name="Lee H.Y."/>
            <person name="Lee Y."/>
            <person name="Oh S."/>
            <person name="Lee J.H."/>
            <person name="Choi E."/>
            <person name="Choi E."/>
            <person name="Lee S.E."/>
            <person name="Jeon J."/>
            <person name="Kim H."/>
            <person name="Choi G."/>
            <person name="Song H."/>
            <person name="Lee J."/>
            <person name="Lee S.C."/>
            <person name="Kwon J.K."/>
            <person name="Lee H.Y."/>
            <person name="Koo N."/>
            <person name="Hong Y."/>
            <person name="Kim R.W."/>
            <person name="Kang W.H."/>
            <person name="Huh J.H."/>
            <person name="Kang B.C."/>
            <person name="Yang T.J."/>
            <person name="Lee Y.H."/>
            <person name="Bennetzen J.L."/>
            <person name="Choi D."/>
        </authorList>
    </citation>
    <scope>NUCLEOTIDE SEQUENCE [LARGE SCALE GENOMIC DNA]</scope>
    <source>
        <strain evidence="3">cv. CM334</strain>
    </source>
</reference>
<comment type="caution">
    <text evidence="2">The sequence shown here is derived from an EMBL/GenBank/DDBJ whole genome shotgun (WGS) entry which is preliminary data.</text>
</comment>
<accession>A0A2G2XV43</accession>
<dbReference type="AlphaFoldDB" id="A0A2G2XV43"/>
<proteinExistence type="predicted"/>
<dbReference type="Gene3D" id="3.10.450.700">
    <property type="match status" value="1"/>
</dbReference>
<dbReference type="EMBL" id="AYRZ02000164">
    <property type="protein sequence ID" value="PHT61394.1"/>
    <property type="molecule type" value="Genomic_DNA"/>
</dbReference>
<gene>
    <name evidence="2" type="ORF">T459_34754</name>
</gene>
<feature type="region of interest" description="Disordered" evidence="1">
    <location>
        <begin position="19"/>
        <end position="45"/>
    </location>
</feature>
<reference evidence="2 3" key="1">
    <citation type="journal article" date="2014" name="Nat. Genet.">
        <title>Genome sequence of the hot pepper provides insights into the evolution of pungency in Capsicum species.</title>
        <authorList>
            <person name="Kim S."/>
            <person name="Park M."/>
            <person name="Yeom S.I."/>
            <person name="Kim Y.M."/>
            <person name="Lee J.M."/>
            <person name="Lee H.A."/>
            <person name="Seo E."/>
            <person name="Choi J."/>
            <person name="Cheong K."/>
            <person name="Kim K.T."/>
            <person name="Jung K."/>
            <person name="Lee G.W."/>
            <person name="Oh S.K."/>
            <person name="Bae C."/>
            <person name="Kim S.B."/>
            <person name="Lee H.Y."/>
            <person name="Kim S.Y."/>
            <person name="Kim M.S."/>
            <person name="Kang B.C."/>
            <person name="Jo Y.D."/>
            <person name="Yang H.B."/>
            <person name="Jeong H.J."/>
            <person name="Kang W.H."/>
            <person name="Kwon J.K."/>
            <person name="Shin C."/>
            <person name="Lim J.Y."/>
            <person name="Park J.H."/>
            <person name="Huh J.H."/>
            <person name="Kim J.S."/>
            <person name="Kim B.D."/>
            <person name="Cohen O."/>
            <person name="Paran I."/>
            <person name="Suh M.C."/>
            <person name="Lee S.B."/>
            <person name="Kim Y.K."/>
            <person name="Shin Y."/>
            <person name="Noh S.J."/>
            <person name="Park J."/>
            <person name="Seo Y.S."/>
            <person name="Kwon S.Y."/>
            <person name="Kim H.A."/>
            <person name="Park J.M."/>
            <person name="Kim H.J."/>
            <person name="Choi S.B."/>
            <person name="Bosland P.W."/>
            <person name="Reeves G."/>
            <person name="Jo S.H."/>
            <person name="Lee B.W."/>
            <person name="Cho H.T."/>
            <person name="Choi H.S."/>
            <person name="Lee M.S."/>
            <person name="Yu Y."/>
            <person name="Do Choi Y."/>
            <person name="Park B.S."/>
            <person name="van Deynze A."/>
            <person name="Ashrafi H."/>
            <person name="Hill T."/>
            <person name="Kim W.T."/>
            <person name="Pai H.S."/>
            <person name="Ahn H.K."/>
            <person name="Yeam I."/>
            <person name="Giovannoni J.J."/>
            <person name="Rose J.K."/>
            <person name="Sorensen I."/>
            <person name="Lee S.J."/>
            <person name="Kim R.W."/>
            <person name="Choi I.Y."/>
            <person name="Choi B.S."/>
            <person name="Lim J.S."/>
            <person name="Lee Y.H."/>
            <person name="Choi D."/>
        </authorList>
    </citation>
    <scope>NUCLEOTIDE SEQUENCE [LARGE SCALE GENOMIC DNA]</scope>
    <source>
        <strain evidence="3">cv. CM334</strain>
    </source>
</reference>
<evidence type="ECO:0000313" key="2">
    <source>
        <dbReference type="EMBL" id="PHT61394.1"/>
    </source>
</evidence>
<evidence type="ECO:0000256" key="1">
    <source>
        <dbReference type="SAM" id="MobiDB-lite"/>
    </source>
</evidence>
<keyword evidence="3" id="KW-1185">Reference proteome</keyword>
<sequence>MPITIPCQNAFEILAKAPGQSLQQKEKDTTASVLVSGKGPKNRGASFVLREASSDRETKTRRWKLKEKQSLFFCARKNNDFGRFISIVTAQGVTRSVIVIPESKMEEHCIQDW</sequence>
<name>A0A2G2XV43_CAPAN</name>
<protein>
    <submittedName>
        <fullName evidence="2">Uncharacterized protein</fullName>
    </submittedName>
</protein>
<dbReference type="STRING" id="4072.A0A2G2XV43"/>
<organism evidence="2 3">
    <name type="scientific">Capsicum annuum</name>
    <name type="common">Capsicum pepper</name>
    <dbReference type="NCBI Taxonomy" id="4072"/>
    <lineage>
        <taxon>Eukaryota</taxon>
        <taxon>Viridiplantae</taxon>
        <taxon>Streptophyta</taxon>
        <taxon>Embryophyta</taxon>
        <taxon>Tracheophyta</taxon>
        <taxon>Spermatophyta</taxon>
        <taxon>Magnoliopsida</taxon>
        <taxon>eudicotyledons</taxon>
        <taxon>Gunneridae</taxon>
        <taxon>Pentapetalae</taxon>
        <taxon>asterids</taxon>
        <taxon>lamiids</taxon>
        <taxon>Solanales</taxon>
        <taxon>Solanaceae</taxon>
        <taxon>Solanoideae</taxon>
        <taxon>Capsiceae</taxon>
        <taxon>Capsicum</taxon>
    </lineage>
</organism>